<dbReference type="SMART" id="SM00022">
    <property type="entry name" value="PLAc"/>
    <property type="match status" value="1"/>
</dbReference>
<keyword evidence="6 8" id="KW-0443">Lipid metabolism</keyword>
<dbReference type="PANTHER" id="PTHR10728:SF33">
    <property type="entry name" value="LYSOPHOSPHOLIPASE 1-RELATED"/>
    <property type="match status" value="1"/>
</dbReference>
<evidence type="ECO:0000256" key="9">
    <source>
        <dbReference type="RuleBase" id="RU362103"/>
    </source>
</evidence>
<dbReference type="PANTHER" id="PTHR10728">
    <property type="entry name" value="CYTOSOLIC PHOSPHOLIPASE A2"/>
    <property type="match status" value="1"/>
</dbReference>
<dbReference type="EC" id="3.1.1.5" evidence="2 9"/>
<dbReference type="PROSITE" id="PS51210">
    <property type="entry name" value="PLA2C"/>
    <property type="match status" value="1"/>
</dbReference>
<evidence type="ECO:0000256" key="5">
    <source>
        <dbReference type="ARBA" id="ARBA00022963"/>
    </source>
</evidence>
<dbReference type="Pfam" id="PF01735">
    <property type="entry name" value="PLA2_B"/>
    <property type="match status" value="1"/>
</dbReference>
<dbReference type="EMBL" id="PXOG01000011">
    <property type="protein sequence ID" value="RGP81411.1"/>
    <property type="molecule type" value="Genomic_DNA"/>
</dbReference>
<dbReference type="AlphaFoldDB" id="A0A395T9S0"/>
<evidence type="ECO:0000256" key="3">
    <source>
        <dbReference type="ARBA" id="ARBA00022729"/>
    </source>
</evidence>
<gene>
    <name evidence="11" type="ORF">FLONG3_556</name>
</gene>
<dbReference type="GO" id="GO:0004623">
    <property type="term" value="F:phospholipase A2 activity"/>
    <property type="evidence" value="ECO:0007669"/>
    <property type="project" value="TreeGrafter"/>
</dbReference>
<dbReference type="OrthoDB" id="4084751at2759"/>
<feature type="domain" description="PLA2c" evidence="10">
    <location>
        <begin position="35"/>
        <end position="558"/>
    </location>
</feature>
<reference evidence="11 12" key="1">
    <citation type="journal article" date="2018" name="PLoS Pathog.">
        <title>Evolution of structural diversity of trichothecenes, a family of toxins produced by plant pathogenic and entomopathogenic fungi.</title>
        <authorList>
            <person name="Proctor R.H."/>
            <person name="McCormick S.P."/>
            <person name="Kim H.S."/>
            <person name="Cardoza R.E."/>
            <person name="Stanley A.M."/>
            <person name="Lindo L."/>
            <person name="Kelly A."/>
            <person name="Brown D.W."/>
            <person name="Lee T."/>
            <person name="Vaughan M.M."/>
            <person name="Alexander N.J."/>
            <person name="Busman M."/>
            <person name="Gutierrez S."/>
        </authorList>
    </citation>
    <scope>NUCLEOTIDE SEQUENCE [LARGE SCALE GENOMIC DNA]</scope>
    <source>
        <strain evidence="11 12">NRRL 20695</strain>
    </source>
</reference>
<dbReference type="GO" id="GO:0046475">
    <property type="term" value="P:glycerophospholipid catabolic process"/>
    <property type="evidence" value="ECO:0007669"/>
    <property type="project" value="TreeGrafter"/>
</dbReference>
<evidence type="ECO:0000313" key="12">
    <source>
        <dbReference type="Proteomes" id="UP000266234"/>
    </source>
</evidence>
<dbReference type="SUPFAM" id="SSF52151">
    <property type="entry name" value="FabD/lysophospholipase-like"/>
    <property type="match status" value="1"/>
</dbReference>
<evidence type="ECO:0000256" key="1">
    <source>
        <dbReference type="ARBA" id="ARBA00008780"/>
    </source>
</evidence>
<sequence length="558" mass="59689">MVSSTILVAYLSGAIVATASSIPTSGSAYAPKHITCPSTPIVRDANGISAAESNYITRRHHKASAALKTWLRSIDSGFNEVTKEWPVNDHKKGARAPVIALTSSGGGYRAMLSGAGVVKAFDGREKVKTGVSGLYQALTYEAGLSGGSWLLTSLAGNDYPTVSSLEKKLWEEALEDSLLVPSILVSPQKDSIYNTVEADIKAKRSSGFEPTIIDPWGRLLAYGLLYGTDGGVRITMSSITQTSSFKKHLAPYPIITARGLETGSCLPERNGTQYEFHPYEFGSWDAGVAAFAVSKYIGTSLRDGHPTKSCIINYDQISYVLGISSNVFAAACEPVAANNSADATLVQNFAALVSPPGSGQNEVSVRETFGLIPNPFQGRRKSPEVSALSTLELVDGGVGVGYQGNPIWPFLYRSDVDVIIVNENSADKNNYPNGTNIVNTYKAAVAAGLTRMPLIPPVETFVAEGLHQKPVFFGCHNADAATIVFIPNFNYTFESGTPTSKIQYYRNETVGMISNGVEVGNYGGKDNWPLCLACGIMKKQNGPLPSGCAVCFEEYCFN</sequence>
<dbReference type="Gene3D" id="3.40.1090.10">
    <property type="entry name" value="Cytosolic phospholipase A2 catalytic domain"/>
    <property type="match status" value="1"/>
</dbReference>
<keyword evidence="12" id="KW-1185">Reference proteome</keyword>
<evidence type="ECO:0000256" key="7">
    <source>
        <dbReference type="ARBA" id="ARBA00023180"/>
    </source>
</evidence>
<evidence type="ECO:0000256" key="8">
    <source>
        <dbReference type="PROSITE-ProRule" id="PRU00555"/>
    </source>
</evidence>
<dbReference type="Proteomes" id="UP000266234">
    <property type="component" value="Unassembled WGS sequence"/>
</dbReference>
<keyword evidence="5 8" id="KW-0442">Lipid degradation</keyword>
<evidence type="ECO:0000313" key="11">
    <source>
        <dbReference type="EMBL" id="RGP81411.1"/>
    </source>
</evidence>
<dbReference type="STRING" id="694270.A0A395T9S0"/>
<dbReference type="GO" id="GO:0004622">
    <property type="term" value="F:phosphatidylcholine lysophospholipase activity"/>
    <property type="evidence" value="ECO:0007669"/>
    <property type="project" value="UniProtKB-EC"/>
</dbReference>
<comment type="catalytic activity">
    <reaction evidence="9">
        <text>a 1-acyl-sn-glycero-3-phosphocholine + H2O = sn-glycerol 3-phosphocholine + a fatty acid + H(+)</text>
        <dbReference type="Rhea" id="RHEA:15177"/>
        <dbReference type="ChEBI" id="CHEBI:15377"/>
        <dbReference type="ChEBI" id="CHEBI:15378"/>
        <dbReference type="ChEBI" id="CHEBI:16870"/>
        <dbReference type="ChEBI" id="CHEBI:28868"/>
        <dbReference type="ChEBI" id="CHEBI:58168"/>
        <dbReference type="EC" id="3.1.1.5"/>
    </reaction>
</comment>
<dbReference type="InterPro" id="IPR002642">
    <property type="entry name" value="LysoPLipase_cat_dom"/>
</dbReference>
<feature type="chain" id="PRO_5017100171" description="Lysophospholipase" evidence="9">
    <location>
        <begin position="22"/>
        <end position="558"/>
    </location>
</feature>
<organism evidence="11 12">
    <name type="scientific">Fusarium longipes</name>
    <dbReference type="NCBI Taxonomy" id="694270"/>
    <lineage>
        <taxon>Eukaryota</taxon>
        <taxon>Fungi</taxon>
        <taxon>Dikarya</taxon>
        <taxon>Ascomycota</taxon>
        <taxon>Pezizomycotina</taxon>
        <taxon>Sordariomycetes</taxon>
        <taxon>Hypocreomycetidae</taxon>
        <taxon>Hypocreales</taxon>
        <taxon>Nectriaceae</taxon>
        <taxon>Fusarium</taxon>
    </lineage>
</organism>
<feature type="signal peptide" evidence="9">
    <location>
        <begin position="1"/>
        <end position="21"/>
    </location>
</feature>
<evidence type="ECO:0000256" key="4">
    <source>
        <dbReference type="ARBA" id="ARBA00022801"/>
    </source>
</evidence>
<protein>
    <recommendedName>
        <fullName evidence="2 9">Lysophospholipase</fullName>
        <ecNumber evidence="2 9">3.1.1.5</ecNumber>
    </recommendedName>
</protein>
<keyword evidence="4 8" id="KW-0378">Hydrolase</keyword>
<proteinExistence type="inferred from homology"/>
<name>A0A395T9S0_9HYPO</name>
<dbReference type="GO" id="GO:0005829">
    <property type="term" value="C:cytosol"/>
    <property type="evidence" value="ECO:0007669"/>
    <property type="project" value="TreeGrafter"/>
</dbReference>
<comment type="caution">
    <text evidence="11">The sequence shown here is derived from an EMBL/GenBank/DDBJ whole genome shotgun (WGS) entry which is preliminary data.</text>
</comment>
<accession>A0A395T9S0</accession>
<dbReference type="InterPro" id="IPR016035">
    <property type="entry name" value="Acyl_Trfase/lysoPLipase"/>
</dbReference>
<evidence type="ECO:0000259" key="10">
    <source>
        <dbReference type="PROSITE" id="PS51210"/>
    </source>
</evidence>
<keyword evidence="3 9" id="KW-0732">Signal</keyword>
<dbReference type="GO" id="GO:0005783">
    <property type="term" value="C:endoplasmic reticulum"/>
    <property type="evidence" value="ECO:0007669"/>
    <property type="project" value="TreeGrafter"/>
</dbReference>
<comment type="similarity">
    <text evidence="1 9">Belongs to the lysophospholipase family.</text>
</comment>
<evidence type="ECO:0000256" key="2">
    <source>
        <dbReference type="ARBA" id="ARBA00013274"/>
    </source>
</evidence>
<keyword evidence="7" id="KW-0325">Glycoprotein</keyword>
<evidence type="ECO:0000256" key="6">
    <source>
        <dbReference type="ARBA" id="ARBA00023098"/>
    </source>
</evidence>